<keyword evidence="2" id="KW-0472">Membrane</keyword>
<comment type="similarity">
    <text evidence="1">Belongs to the bacterial sugar transferase family.</text>
</comment>
<dbReference type="AlphaFoldDB" id="A0A0K1NMF5"/>
<dbReference type="GO" id="GO:0016780">
    <property type="term" value="F:phosphotransferase activity, for other substituted phosphate groups"/>
    <property type="evidence" value="ECO:0007669"/>
    <property type="project" value="TreeGrafter"/>
</dbReference>
<keyword evidence="4" id="KW-0808">Transferase</keyword>
<protein>
    <submittedName>
        <fullName evidence="4">Sugar transferase</fullName>
    </submittedName>
</protein>
<keyword evidence="7" id="KW-1185">Reference proteome</keyword>
<evidence type="ECO:0000256" key="1">
    <source>
        <dbReference type="ARBA" id="ARBA00006464"/>
    </source>
</evidence>
<evidence type="ECO:0000313" key="4">
    <source>
        <dbReference type="EMBL" id="AKU70225.1"/>
    </source>
</evidence>
<proteinExistence type="inferred from homology"/>
<dbReference type="RefSeq" id="WP_025078128.1">
    <property type="nucleotide sequence ID" value="NZ_BAKO01000009.1"/>
</dbReference>
<dbReference type="STRING" id="1236517.ADJ77_10515"/>
<keyword evidence="2" id="KW-0812">Transmembrane</keyword>
<dbReference type="PANTHER" id="PTHR30576">
    <property type="entry name" value="COLANIC BIOSYNTHESIS UDP-GLUCOSE LIPID CARRIER TRANSFERASE"/>
    <property type="match status" value="1"/>
</dbReference>
<dbReference type="Proteomes" id="UP000060345">
    <property type="component" value="Chromosome 2"/>
</dbReference>
<dbReference type="Proteomes" id="UP000682005">
    <property type="component" value="Chromosome 2"/>
</dbReference>
<dbReference type="EMBL" id="CP012075">
    <property type="protein sequence ID" value="AKU70225.1"/>
    <property type="molecule type" value="Genomic_DNA"/>
</dbReference>
<dbReference type="KEGG" id="pfus:ADJ77_10515"/>
<dbReference type="OrthoDB" id="9808602at2"/>
<evidence type="ECO:0000259" key="3">
    <source>
        <dbReference type="Pfam" id="PF02397"/>
    </source>
</evidence>
<dbReference type="Pfam" id="PF02397">
    <property type="entry name" value="Bac_transf"/>
    <property type="match status" value="1"/>
</dbReference>
<reference evidence="4 6" key="1">
    <citation type="submission" date="2015-07" db="EMBL/GenBank/DDBJ databases">
        <authorList>
            <person name="Noorani M."/>
        </authorList>
    </citation>
    <scope>NUCLEOTIDE SEQUENCE [LARGE SCALE GENOMIC DNA]</scope>
    <source>
        <strain evidence="4 6">W1435</strain>
    </source>
</reference>
<evidence type="ECO:0000256" key="2">
    <source>
        <dbReference type="SAM" id="Phobius"/>
    </source>
</evidence>
<evidence type="ECO:0000313" key="7">
    <source>
        <dbReference type="Proteomes" id="UP000682005"/>
    </source>
</evidence>
<gene>
    <name evidence="4" type="ORF">ADJ77_10515</name>
    <name evidence="5" type="ORF">J5A51_00745</name>
</gene>
<reference evidence="5 7" key="2">
    <citation type="submission" date="2021-03" db="EMBL/GenBank/DDBJ databases">
        <title>Human Oral Microbial Genomes.</title>
        <authorList>
            <person name="Johnston C.D."/>
            <person name="Chen T."/>
            <person name="Dewhirst F.E."/>
        </authorList>
    </citation>
    <scope>NUCLEOTIDE SEQUENCE [LARGE SCALE GENOMIC DNA]</scope>
    <source>
        <strain evidence="5 7">W1435</strain>
    </source>
</reference>
<feature type="domain" description="Bacterial sugar transferase" evidence="3">
    <location>
        <begin position="18"/>
        <end position="201"/>
    </location>
</feature>
<keyword evidence="2" id="KW-1133">Transmembrane helix</keyword>
<feature type="transmembrane region" description="Helical" evidence="2">
    <location>
        <begin position="21"/>
        <end position="46"/>
    </location>
</feature>
<evidence type="ECO:0000313" key="6">
    <source>
        <dbReference type="Proteomes" id="UP000060345"/>
    </source>
</evidence>
<organism evidence="4 6">
    <name type="scientific">Prevotella fusca JCM 17724</name>
    <dbReference type="NCBI Taxonomy" id="1236517"/>
    <lineage>
        <taxon>Bacteria</taxon>
        <taxon>Pseudomonadati</taxon>
        <taxon>Bacteroidota</taxon>
        <taxon>Bacteroidia</taxon>
        <taxon>Bacteroidales</taxon>
        <taxon>Prevotellaceae</taxon>
        <taxon>Prevotella</taxon>
    </lineage>
</organism>
<dbReference type="EMBL" id="CP072369">
    <property type="protein sequence ID" value="QUB85842.1"/>
    <property type="molecule type" value="Genomic_DNA"/>
</dbReference>
<dbReference type="PANTHER" id="PTHR30576:SF0">
    <property type="entry name" value="UNDECAPRENYL-PHOSPHATE N-ACETYLGALACTOSAMINYL 1-PHOSPHATE TRANSFERASE-RELATED"/>
    <property type="match status" value="1"/>
</dbReference>
<evidence type="ECO:0000313" key="5">
    <source>
        <dbReference type="EMBL" id="QUB85842.1"/>
    </source>
</evidence>
<name>A0A0K1NMF5_9BACT</name>
<accession>A0A0K1NMF5</accession>
<dbReference type="eggNOG" id="COG2148">
    <property type="taxonomic scope" value="Bacteria"/>
</dbReference>
<sequence>MRENGSHDAMGKLQRCFKRAFDIAAALTGIIICSPVFLVISILVTYQGNGPIFFRQIRIGYKGRPFAIFKFRTMSSVVEEEGPQLVAKCDSTNSTRLERFLRGHHLDELPQLWNVLRGDMSFVGPRPERKFFIDKIMEHTDRYQLIYEMRPGLTSEATLYNGYTDTMEKMLRRMEMDIHYLEHRTLWLDLTIIIKTVLNIVTGKKF</sequence>
<dbReference type="InterPro" id="IPR003362">
    <property type="entry name" value="Bact_transf"/>
</dbReference>